<protein>
    <recommendedName>
        <fullName evidence="4">Ribosomal protein S3</fullName>
    </recommendedName>
</protein>
<dbReference type="Proteomes" id="UP001362999">
    <property type="component" value="Unassembled WGS sequence"/>
</dbReference>
<gene>
    <name evidence="2" type="ORF">R3P38DRAFT_2766945</name>
</gene>
<sequence length="556" mass="62778">MPNRSIPARTFPGEKEIAPHFERLSRSIHPSRQVRRDGQEAQSTFPLPSNHAPPLFAFSHLQGLNARDCAYQARRRRDGEPQDFAPDKRVTRDDRRVRGRGNEDVDRLWGEGNDEGVAMVEASNPCIIPQAVAHRGLDQEADADRSGVRTSVCSERELGRVREPLYRGAAELARIAEQDPSYPAAHTQRRPGIRIPYPYRSDYQTVWDRILAEPSILAILTDRTTWEKGGVQGTYIQNESRAPIHTRRLRMVDPHPSFHITMSRSIPAEKDAQGLEEKVGQRAFRERVGGNSRKFSTETDLEGAAGGWRRVGGIPSGHRTSAPNRGRVKELRAQVVMQQLRALWADRIVHRVDVETVDHRRKLPDVVGCVRGRAMRLRTLLCGQALVSRGKRENAKCDVRVERESIHSFKTGRLSFKTERIRVHASAPGLRAVPAYSAEAREDMEKATRCRHVSVRKLTWRRIPGLRVRAVACRHVQHSKFNFVCDLCSGERKRKGVATLLSFHGIYGRRAQSCGETMRIELSVDGTLRGPTEIVIQLGGINRCRMRSYKGALNGN</sequence>
<evidence type="ECO:0000313" key="3">
    <source>
        <dbReference type="Proteomes" id="UP001362999"/>
    </source>
</evidence>
<accession>A0AAW0CWK7</accession>
<evidence type="ECO:0000256" key="1">
    <source>
        <dbReference type="SAM" id="MobiDB-lite"/>
    </source>
</evidence>
<comment type="caution">
    <text evidence="2">The sequence shown here is derived from an EMBL/GenBank/DDBJ whole genome shotgun (WGS) entry which is preliminary data.</text>
</comment>
<keyword evidence="3" id="KW-1185">Reference proteome</keyword>
<evidence type="ECO:0000313" key="2">
    <source>
        <dbReference type="EMBL" id="KAK7043384.1"/>
    </source>
</evidence>
<feature type="region of interest" description="Disordered" evidence="1">
    <location>
        <begin position="74"/>
        <end position="98"/>
    </location>
</feature>
<dbReference type="AlphaFoldDB" id="A0AAW0CWK7"/>
<feature type="compositionally biased region" description="Basic and acidic residues" evidence="1">
    <location>
        <begin position="77"/>
        <end position="98"/>
    </location>
</feature>
<feature type="region of interest" description="Disordered" evidence="1">
    <location>
        <begin position="31"/>
        <end position="51"/>
    </location>
</feature>
<proteinExistence type="predicted"/>
<evidence type="ECO:0008006" key="4">
    <source>
        <dbReference type="Google" id="ProtNLM"/>
    </source>
</evidence>
<name>A0AAW0CWK7_9AGAR</name>
<organism evidence="2 3">
    <name type="scientific">Favolaschia claudopus</name>
    <dbReference type="NCBI Taxonomy" id="2862362"/>
    <lineage>
        <taxon>Eukaryota</taxon>
        <taxon>Fungi</taxon>
        <taxon>Dikarya</taxon>
        <taxon>Basidiomycota</taxon>
        <taxon>Agaricomycotina</taxon>
        <taxon>Agaricomycetes</taxon>
        <taxon>Agaricomycetidae</taxon>
        <taxon>Agaricales</taxon>
        <taxon>Marasmiineae</taxon>
        <taxon>Mycenaceae</taxon>
        <taxon>Favolaschia</taxon>
    </lineage>
</organism>
<dbReference type="EMBL" id="JAWWNJ010000012">
    <property type="protein sequence ID" value="KAK7043384.1"/>
    <property type="molecule type" value="Genomic_DNA"/>
</dbReference>
<reference evidence="2 3" key="1">
    <citation type="journal article" date="2024" name="J Genomics">
        <title>Draft genome sequencing and assembly of Favolaschia claudopus CIRM-BRFM 2984 isolated from oak limbs.</title>
        <authorList>
            <person name="Navarro D."/>
            <person name="Drula E."/>
            <person name="Chaduli D."/>
            <person name="Cazenave R."/>
            <person name="Ahrendt S."/>
            <person name="Wang J."/>
            <person name="Lipzen A."/>
            <person name="Daum C."/>
            <person name="Barry K."/>
            <person name="Grigoriev I.V."/>
            <person name="Favel A."/>
            <person name="Rosso M.N."/>
            <person name="Martin F."/>
        </authorList>
    </citation>
    <scope>NUCLEOTIDE SEQUENCE [LARGE SCALE GENOMIC DNA]</scope>
    <source>
        <strain evidence="2 3">CIRM-BRFM 2984</strain>
    </source>
</reference>